<evidence type="ECO:0000259" key="5">
    <source>
        <dbReference type="PROSITE" id="PS50011"/>
    </source>
</evidence>
<name>A0ABD2WVH6_9HYME</name>
<evidence type="ECO:0000256" key="2">
    <source>
        <dbReference type="ARBA" id="ARBA00022840"/>
    </source>
</evidence>
<keyword evidence="2 3" id="KW-0067">ATP-binding</keyword>
<dbReference type="InterPro" id="IPR051681">
    <property type="entry name" value="Ser/Thr_Kinases-Pseudokinases"/>
</dbReference>
<dbReference type="PROSITE" id="PS00107">
    <property type="entry name" value="PROTEIN_KINASE_ATP"/>
    <property type="match status" value="1"/>
</dbReference>
<evidence type="ECO:0000256" key="3">
    <source>
        <dbReference type="PROSITE-ProRule" id="PRU10141"/>
    </source>
</evidence>
<dbReference type="PROSITE" id="PS50011">
    <property type="entry name" value="PROTEIN_KINASE_DOM"/>
    <property type="match status" value="1"/>
</dbReference>
<dbReference type="GO" id="GO:0004674">
    <property type="term" value="F:protein serine/threonine kinase activity"/>
    <property type="evidence" value="ECO:0007669"/>
    <property type="project" value="UniProtKB-KW"/>
</dbReference>
<keyword evidence="7" id="KW-1185">Reference proteome</keyword>
<keyword evidence="4" id="KW-0808">Transferase</keyword>
<evidence type="ECO:0000313" key="7">
    <source>
        <dbReference type="Proteomes" id="UP001627154"/>
    </source>
</evidence>
<dbReference type="Gene3D" id="1.10.510.10">
    <property type="entry name" value="Transferase(Phosphotransferase) domain 1"/>
    <property type="match status" value="1"/>
</dbReference>
<proteinExistence type="inferred from homology"/>
<dbReference type="PIRSF" id="PIRSF000654">
    <property type="entry name" value="Integrin-linked_kinase"/>
    <property type="match status" value="1"/>
</dbReference>
<keyword evidence="4" id="KW-0723">Serine/threonine-protein kinase</keyword>
<dbReference type="GO" id="GO:0005524">
    <property type="term" value="F:ATP binding"/>
    <property type="evidence" value="ECO:0007669"/>
    <property type="project" value="UniProtKB-UniRule"/>
</dbReference>
<comment type="caution">
    <text evidence="6">The sequence shown here is derived from an EMBL/GenBank/DDBJ whole genome shotgun (WGS) entry which is preliminary data.</text>
</comment>
<evidence type="ECO:0000256" key="1">
    <source>
        <dbReference type="ARBA" id="ARBA00022741"/>
    </source>
</evidence>
<dbReference type="PANTHER" id="PTHR44329">
    <property type="entry name" value="SERINE/THREONINE-PROTEIN KINASE TNNI3K-RELATED"/>
    <property type="match status" value="1"/>
</dbReference>
<reference evidence="6 7" key="1">
    <citation type="journal article" date="2024" name="bioRxiv">
        <title>A reference genome for Trichogramma kaykai: A tiny desert-dwelling parasitoid wasp with competing sex-ratio distorters.</title>
        <authorList>
            <person name="Culotta J."/>
            <person name="Lindsey A.R."/>
        </authorList>
    </citation>
    <scope>NUCLEOTIDE SEQUENCE [LARGE SCALE GENOMIC DNA]</scope>
    <source>
        <strain evidence="6 7">KSX58</strain>
    </source>
</reference>
<dbReference type="PANTHER" id="PTHR44329:SF298">
    <property type="entry name" value="MIXED LINEAGE KINASE DOMAIN-LIKE PROTEIN"/>
    <property type="match status" value="1"/>
</dbReference>
<dbReference type="EMBL" id="JBJJXI010000067">
    <property type="protein sequence ID" value="KAL3397018.1"/>
    <property type="molecule type" value="Genomic_DNA"/>
</dbReference>
<dbReference type="InterPro" id="IPR017441">
    <property type="entry name" value="Protein_kinase_ATP_BS"/>
</dbReference>
<dbReference type="PROSITE" id="PS00108">
    <property type="entry name" value="PROTEIN_KINASE_ST"/>
    <property type="match status" value="1"/>
</dbReference>
<sequence>MAKRDVQKNVKCSVLKMSEDTSNFKLPALKKTLESEVSSPNKKVKSEYVRDVKMNIAVEVPLEKIHFTEILLGKGAFGEVRKALWSESDVAVKTMDVLQVDPKNIIKELAILNRVQHQNIVLLMGYAFDSSEFHIIMEFINGYTLSDLIFKRTVKEKLRLDESDKMKIVLQILLGIGFLHEFSQPIVHRDIKPANIMVTKNKLVKICDLGVSQLKQLDTQLLITQGRINCTGTPLYMAPECYLDHQETTQYRDMWSLGCTIIEFFTGKRIWHMENSSVTNLKNILVSQKKPNISCVPEILKKDILDCFNYVPPSSRPKAIKIILTLKNSGVTVHTD</sequence>
<evidence type="ECO:0000313" key="6">
    <source>
        <dbReference type="EMBL" id="KAL3397018.1"/>
    </source>
</evidence>
<dbReference type="AlphaFoldDB" id="A0ABD2WVH6"/>
<dbReference type="SUPFAM" id="SSF56112">
    <property type="entry name" value="Protein kinase-like (PK-like)"/>
    <property type="match status" value="1"/>
</dbReference>
<dbReference type="Pfam" id="PF00069">
    <property type="entry name" value="Pkinase"/>
    <property type="match status" value="1"/>
</dbReference>
<keyword evidence="1 3" id="KW-0547">Nucleotide-binding</keyword>
<evidence type="ECO:0000256" key="4">
    <source>
        <dbReference type="RuleBase" id="RU000304"/>
    </source>
</evidence>
<accession>A0ABD2WVH6</accession>
<protein>
    <recommendedName>
        <fullName evidence="5">Protein kinase domain-containing protein</fullName>
    </recommendedName>
</protein>
<feature type="domain" description="Protein kinase" evidence="5">
    <location>
        <begin position="66"/>
        <end position="336"/>
    </location>
</feature>
<dbReference type="SMART" id="SM00220">
    <property type="entry name" value="S_TKc"/>
    <property type="match status" value="1"/>
</dbReference>
<dbReference type="InterPro" id="IPR000719">
    <property type="entry name" value="Prot_kinase_dom"/>
</dbReference>
<feature type="binding site" evidence="3">
    <location>
        <position position="93"/>
    </location>
    <ligand>
        <name>ATP</name>
        <dbReference type="ChEBI" id="CHEBI:30616"/>
    </ligand>
</feature>
<dbReference type="InterPro" id="IPR011009">
    <property type="entry name" value="Kinase-like_dom_sf"/>
</dbReference>
<gene>
    <name evidence="6" type="ORF">TKK_009056</name>
</gene>
<organism evidence="6 7">
    <name type="scientific">Trichogramma kaykai</name>
    <dbReference type="NCBI Taxonomy" id="54128"/>
    <lineage>
        <taxon>Eukaryota</taxon>
        <taxon>Metazoa</taxon>
        <taxon>Ecdysozoa</taxon>
        <taxon>Arthropoda</taxon>
        <taxon>Hexapoda</taxon>
        <taxon>Insecta</taxon>
        <taxon>Pterygota</taxon>
        <taxon>Neoptera</taxon>
        <taxon>Endopterygota</taxon>
        <taxon>Hymenoptera</taxon>
        <taxon>Apocrita</taxon>
        <taxon>Proctotrupomorpha</taxon>
        <taxon>Chalcidoidea</taxon>
        <taxon>Trichogrammatidae</taxon>
        <taxon>Trichogramma</taxon>
    </lineage>
</organism>
<dbReference type="Proteomes" id="UP001627154">
    <property type="component" value="Unassembled WGS sequence"/>
</dbReference>
<keyword evidence="4" id="KW-0418">Kinase</keyword>
<comment type="similarity">
    <text evidence="4">Belongs to the protein kinase superfamily.</text>
</comment>
<dbReference type="InterPro" id="IPR008271">
    <property type="entry name" value="Ser/Thr_kinase_AS"/>
</dbReference>